<evidence type="ECO:0000313" key="6">
    <source>
        <dbReference type="Proteomes" id="UP000501107"/>
    </source>
</evidence>
<evidence type="ECO:0000313" key="2">
    <source>
        <dbReference type="EMBL" id="AJG73876.1"/>
    </source>
</evidence>
<dbReference type="AlphaFoldDB" id="A0A0B5NIS7"/>
<dbReference type="Proteomes" id="UP000031876">
    <property type="component" value="Plasmid 2"/>
</dbReference>
<keyword evidence="4" id="KW-0614">Plasmid</keyword>
<accession>A0A0B5NIS7</accession>
<feature type="transmembrane region" description="Helical" evidence="1">
    <location>
        <begin position="34"/>
        <end position="51"/>
    </location>
</feature>
<name>A0A0B5NIS7_BACTU</name>
<reference evidence="2 5" key="1">
    <citation type="journal article" date="2015" name="Genome Announc.">
        <title>Complete genome sequences for 35 biothreat assay-relevant bacillus species.</title>
        <authorList>
            <person name="Johnson S.L."/>
            <person name="Daligault H.E."/>
            <person name="Davenport K.W."/>
            <person name="Jaissle J."/>
            <person name="Frey K.G."/>
            <person name="Ladner J.T."/>
            <person name="Broomall S.M."/>
            <person name="Bishop-Lilly K.A."/>
            <person name="Bruce D.C."/>
            <person name="Gibbons H.S."/>
            <person name="Coyne S.R."/>
            <person name="Lo C.C."/>
            <person name="Meincke L."/>
            <person name="Munk A.C."/>
            <person name="Koroleva G.I."/>
            <person name="Rosenzweig C.N."/>
            <person name="Palacios G.F."/>
            <person name="Redden C.L."/>
            <person name="Minogue T.D."/>
            <person name="Chain P.S."/>
        </authorList>
    </citation>
    <scope>NUCLEOTIDE SEQUENCE [LARGE SCALE GENOMIC DNA]</scope>
    <source>
        <strain evidence="2 5">HD1011</strain>
        <plasmid evidence="2 5">2</plasmid>
    </source>
</reference>
<evidence type="ECO:0000313" key="4">
    <source>
        <dbReference type="EMBL" id="QKH22997.1"/>
    </source>
</evidence>
<dbReference type="Proteomes" id="UP000501107">
    <property type="component" value="Plasmid unnamed3"/>
</dbReference>
<sequence length="126" mass="14221">MAQLGVVLIQVLIILTIIQSMVVKEKGKLQKRLWMFPFIALFVFALLTFIGDRINLPSTLADTLATGVASNECLLLYFGSIWVEERHKRNEAIYQNYIKYGVLLLKYVALGFGILLTLVAIADLFI</sequence>
<dbReference type="EMBL" id="CP053979">
    <property type="protein sequence ID" value="QKH22997.1"/>
    <property type="molecule type" value="Genomic_DNA"/>
</dbReference>
<keyword evidence="1" id="KW-1133">Transmembrane helix</keyword>
<organism evidence="4 6">
    <name type="scientific">Bacillus thuringiensis</name>
    <dbReference type="NCBI Taxonomy" id="1428"/>
    <lineage>
        <taxon>Bacteria</taxon>
        <taxon>Bacillati</taxon>
        <taxon>Bacillota</taxon>
        <taxon>Bacilli</taxon>
        <taxon>Bacillales</taxon>
        <taxon>Bacillaceae</taxon>
        <taxon>Bacillus</taxon>
        <taxon>Bacillus cereus group</taxon>
    </lineage>
</organism>
<reference evidence="4 6" key="3">
    <citation type="submission" date="2020-05" db="EMBL/GenBank/DDBJ databases">
        <title>FDA dAtabase for Regulatory Grade micrObial Sequences (FDA-ARGOS): Supporting development and validation of Infectious Disease Dx tests.</title>
        <authorList>
            <person name="Nelson B."/>
            <person name="Plummer A."/>
            <person name="Tallon L."/>
            <person name="Sadzewicz L."/>
            <person name="Zhao X."/>
            <person name="Vavikolanu K."/>
            <person name="Mehta A."/>
            <person name="Aluvathingal J."/>
            <person name="Nadendla S."/>
            <person name="Myers T."/>
            <person name="Yan Y."/>
            <person name="Sichtig H."/>
        </authorList>
    </citation>
    <scope>NUCLEOTIDE SEQUENCE [LARGE SCALE GENOMIC DNA]</scope>
    <source>
        <strain evidence="4 6">FDAARGOS_795</strain>
        <plasmid evidence="4 6">unnamed3</plasmid>
    </source>
</reference>
<geneLocation type="plasmid" evidence="2 5">
    <name>2</name>
</geneLocation>
<dbReference type="EMBL" id="CP009334">
    <property type="protein sequence ID" value="AJG73876.1"/>
    <property type="molecule type" value="Genomic_DNA"/>
</dbReference>
<reference evidence="3" key="2">
    <citation type="submission" date="2019-07" db="EMBL/GenBank/DDBJ databases">
        <title>Phylogenomic Reclassification of ATCC Bacillus Strains and Various Taxa within the Genus Bacillus.</title>
        <authorList>
            <person name="Riojas M.A."/>
            <person name="Frank A.M."/>
            <person name="Fenn S.L."/>
            <person name="King S.P."/>
            <person name="Brower S.M."/>
            <person name="Hazbon M.H."/>
        </authorList>
    </citation>
    <scope>NUCLEOTIDE SEQUENCE</scope>
    <source>
        <strain evidence="3">ATCC 35646</strain>
    </source>
</reference>
<evidence type="ECO:0000313" key="3">
    <source>
        <dbReference type="EMBL" id="MDR4174883.1"/>
    </source>
</evidence>
<protein>
    <submittedName>
        <fullName evidence="2">Membrane protein</fullName>
    </submittedName>
</protein>
<dbReference type="Proteomes" id="UP001181533">
    <property type="component" value="Unassembled WGS sequence"/>
</dbReference>
<feature type="transmembrane region" description="Helical" evidence="1">
    <location>
        <begin position="6"/>
        <end position="22"/>
    </location>
</feature>
<keyword evidence="1" id="KW-0812">Transmembrane</keyword>
<evidence type="ECO:0000313" key="5">
    <source>
        <dbReference type="Proteomes" id="UP000031876"/>
    </source>
</evidence>
<gene>
    <name evidence="2" type="ORF">BF38_5798</name>
    <name evidence="3" type="ORF">FO599_01890</name>
    <name evidence="4" type="ORF">FOC89_01880</name>
</gene>
<keyword evidence="1" id="KW-0472">Membrane</keyword>
<feature type="transmembrane region" description="Helical" evidence="1">
    <location>
        <begin position="63"/>
        <end position="83"/>
    </location>
</feature>
<geneLocation type="plasmid" evidence="4 6">
    <name>unnamed3</name>
</geneLocation>
<dbReference type="EMBL" id="VKQN01000001">
    <property type="protein sequence ID" value="MDR4174883.1"/>
    <property type="molecule type" value="Genomic_DNA"/>
</dbReference>
<proteinExistence type="predicted"/>
<feature type="transmembrane region" description="Helical" evidence="1">
    <location>
        <begin position="104"/>
        <end position="125"/>
    </location>
</feature>
<dbReference type="KEGG" id="btw:BF38_5798"/>
<evidence type="ECO:0000256" key="1">
    <source>
        <dbReference type="SAM" id="Phobius"/>
    </source>
</evidence>